<name>A0A514DB84_9VIRU</name>
<keyword evidence="9" id="KW-0460">Magnesium</keyword>
<keyword evidence="4" id="KW-0548">Nucleotidyltransferase</keyword>
<dbReference type="GO" id="GO:0039694">
    <property type="term" value="P:viral RNA genome replication"/>
    <property type="evidence" value="ECO:0007669"/>
    <property type="project" value="InterPro"/>
</dbReference>
<feature type="domain" description="RdRp catalytic" evidence="10">
    <location>
        <begin position="270"/>
        <end position="401"/>
    </location>
</feature>
<dbReference type="GO" id="GO:0046872">
    <property type="term" value="F:metal ion binding"/>
    <property type="evidence" value="ECO:0007669"/>
    <property type="project" value="UniProtKB-KW"/>
</dbReference>
<proteinExistence type="predicted"/>
<evidence type="ECO:0000256" key="8">
    <source>
        <dbReference type="ARBA" id="ARBA00048744"/>
    </source>
</evidence>
<keyword evidence="3" id="KW-0808">Transferase</keyword>
<feature type="binding site" evidence="9">
    <location>
        <position position="370"/>
    </location>
    <ligand>
        <name>Mg(2+)</name>
        <dbReference type="ChEBI" id="CHEBI:18420"/>
        <label>2</label>
    </ligand>
</feature>
<comment type="cofactor">
    <cofactor evidence="9">
        <name>Mg(2+)</name>
        <dbReference type="ChEBI" id="CHEBI:18420"/>
    </cofactor>
    <text evidence="9">Binds 2 Mg(2+) per subunit.</text>
</comment>
<keyword evidence="9" id="KW-0479">Metal-binding</keyword>
<evidence type="ECO:0000256" key="2">
    <source>
        <dbReference type="ARBA" id="ARBA00022484"/>
    </source>
</evidence>
<evidence type="ECO:0000256" key="4">
    <source>
        <dbReference type="ARBA" id="ARBA00022695"/>
    </source>
</evidence>
<reference evidence="11" key="1">
    <citation type="submission" date="2019-05" db="EMBL/GenBank/DDBJ databases">
        <title>Metatranscriptomic reconstruction reveals RNA viruses with the potential to shape carbon cycling in soil.</title>
        <authorList>
            <person name="Starr E.P."/>
            <person name="Nuccio E."/>
            <person name="Pett-Ridge J."/>
            <person name="Banfield J.F."/>
            <person name="Firestone M.K."/>
        </authorList>
    </citation>
    <scope>NUCLEOTIDE SEQUENCE</scope>
    <source>
        <strain evidence="11">H4_Rhizo_Litter_19_scaffold_524</strain>
    </source>
</reference>
<gene>
    <name evidence="11" type="ORF">H4RhizoLitter19524_000004</name>
</gene>
<evidence type="ECO:0000259" key="10">
    <source>
        <dbReference type="PROSITE" id="PS50522"/>
    </source>
</evidence>
<dbReference type="Pfam" id="PF03431">
    <property type="entry name" value="RNA_replicase_B"/>
    <property type="match status" value="1"/>
</dbReference>
<organism evidence="11">
    <name type="scientific">Leviviridae sp</name>
    <dbReference type="NCBI Taxonomy" id="2027243"/>
    <lineage>
        <taxon>Viruses</taxon>
        <taxon>Riboviria</taxon>
        <taxon>Orthornavirae</taxon>
        <taxon>Lenarviricota</taxon>
        <taxon>Leviviricetes</taxon>
        <taxon>Norzivirales</taxon>
        <taxon>Fiersviridae</taxon>
    </lineage>
</organism>
<dbReference type="PROSITE" id="PS50522">
    <property type="entry name" value="RDRP_PHAGE"/>
    <property type="match status" value="1"/>
</dbReference>
<evidence type="ECO:0000256" key="1">
    <source>
        <dbReference type="ARBA" id="ARBA00012494"/>
    </source>
</evidence>
<comment type="catalytic activity">
    <reaction evidence="8">
        <text>RNA(n) + a ribonucleoside 5'-triphosphate = RNA(n+1) + diphosphate</text>
        <dbReference type="Rhea" id="RHEA:21248"/>
        <dbReference type="Rhea" id="RHEA-COMP:14527"/>
        <dbReference type="Rhea" id="RHEA-COMP:17342"/>
        <dbReference type="ChEBI" id="CHEBI:33019"/>
        <dbReference type="ChEBI" id="CHEBI:61557"/>
        <dbReference type="ChEBI" id="CHEBI:140395"/>
        <dbReference type="EC" id="2.7.7.48"/>
    </reaction>
</comment>
<dbReference type="SUPFAM" id="SSF56672">
    <property type="entry name" value="DNA/RNA polymerases"/>
    <property type="match status" value="1"/>
</dbReference>
<dbReference type="InterPro" id="IPR005093">
    <property type="entry name" value="RNArep_beta"/>
</dbReference>
<dbReference type="GO" id="GO:0000166">
    <property type="term" value="F:nucleotide binding"/>
    <property type="evidence" value="ECO:0007669"/>
    <property type="project" value="UniProtKB-KW"/>
</dbReference>
<dbReference type="InterPro" id="IPR007096">
    <property type="entry name" value="RNA-dir_Rpol_cat_phage"/>
</dbReference>
<dbReference type="InterPro" id="IPR043502">
    <property type="entry name" value="DNA/RNA_pol_sf"/>
</dbReference>
<dbReference type="GO" id="GO:0003968">
    <property type="term" value="F:RNA-directed RNA polymerase activity"/>
    <property type="evidence" value="ECO:0007669"/>
    <property type="project" value="UniProtKB-KW"/>
</dbReference>
<evidence type="ECO:0000256" key="6">
    <source>
        <dbReference type="ARBA" id="ARBA00022953"/>
    </source>
</evidence>
<evidence type="ECO:0000256" key="7">
    <source>
        <dbReference type="ARBA" id="ARBA00030248"/>
    </source>
</evidence>
<evidence type="ECO:0000256" key="3">
    <source>
        <dbReference type="ARBA" id="ARBA00022679"/>
    </source>
</evidence>
<sequence>MKKSKRWERWIFPLSKEADQAFCTLVAAELRSGGVYADYMSALVHAGEYAKVVTTSVPKDIDITDYRAATLIQAMFSKNADLELGFNPLKAAVEAAIAAELQCGRVNEYFGTTCPLGGVTLAISRARRKIKWLLGKVPALDSLRFRFGPGASTSVKRQHACFENKLAAPLVCSEEMLPVVDQVLAEVPPWVLHHAGFRSDVDSRESISDASIVVDTAKLIFVAKNAKTHRPICVEPLLNGFVQLAIGEHLKERLRVRAKQDLKDQTRNQELARAASVTGRLATIDLSSASDTLAFSVVFDLLPEEWVDLLASSRTGHMNYGGREYELEKFSSMGNGYTFELETIVFWSLAIACTELSGADQDLVSVYGDDIIVPVEAVDLLMATLTWCGFNLNREKSFWTGPFRESCGADWLDGEPVRPIFKKDRLSPQWLTVFHNWCYSRGYKNLCEIAKSFIPKDLQLYGPPGYGDGHLLGSWTRIQLRAERRRGWEGCRFSTFREIPKSVETDPEIAALTGLYDLYANPSNWWECNAPRVPGIVPGSSCVEKHSIYTFVRRYHAW</sequence>
<accession>A0A514DB84</accession>
<evidence type="ECO:0000313" key="11">
    <source>
        <dbReference type="EMBL" id="QDH90878.1"/>
    </source>
</evidence>
<protein>
    <recommendedName>
        <fullName evidence="1">RNA-directed RNA polymerase</fullName>
        <ecNumber evidence="1">2.7.7.48</ecNumber>
    </recommendedName>
    <alternativeName>
        <fullName evidence="7">RNA replicase beta chain</fullName>
    </alternativeName>
</protein>
<feature type="binding site" evidence="9">
    <location>
        <position position="285"/>
    </location>
    <ligand>
        <name>Mg(2+)</name>
        <dbReference type="ChEBI" id="CHEBI:18420"/>
        <label>2</label>
    </ligand>
</feature>
<keyword evidence="6" id="KW-0693">Viral RNA replication</keyword>
<evidence type="ECO:0000256" key="9">
    <source>
        <dbReference type="PIRSR" id="PIRSR605093-1"/>
    </source>
</evidence>
<keyword evidence="2 11" id="KW-0696">RNA-directed RNA polymerase</keyword>
<dbReference type="EC" id="2.7.7.48" evidence="1"/>
<dbReference type="EMBL" id="MN035840">
    <property type="protein sequence ID" value="QDH90878.1"/>
    <property type="molecule type" value="Genomic_RNA"/>
</dbReference>
<evidence type="ECO:0000256" key="5">
    <source>
        <dbReference type="ARBA" id="ARBA00022741"/>
    </source>
</evidence>
<keyword evidence="5" id="KW-0547">Nucleotide-binding</keyword>
<feature type="binding site" evidence="9">
    <location>
        <position position="369"/>
    </location>
    <ligand>
        <name>Mg(2+)</name>
        <dbReference type="ChEBI" id="CHEBI:18420"/>
        <label>2</label>
    </ligand>
</feature>